<dbReference type="CDD" id="cd18791">
    <property type="entry name" value="SF2_C_RHA"/>
    <property type="match status" value="1"/>
</dbReference>
<dbReference type="PROSITE" id="PS51192">
    <property type="entry name" value="HELICASE_ATP_BIND_1"/>
    <property type="match status" value="1"/>
</dbReference>
<keyword evidence="11" id="KW-1185">Reference proteome</keyword>
<feature type="region of interest" description="Disordered" evidence="7">
    <location>
        <begin position="202"/>
        <end position="230"/>
    </location>
</feature>
<dbReference type="Pfam" id="PF21010">
    <property type="entry name" value="HA2_C"/>
    <property type="match status" value="1"/>
</dbReference>
<dbReference type="Proteomes" id="UP001141327">
    <property type="component" value="Unassembled WGS sequence"/>
</dbReference>
<dbReference type="Pfam" id="PF00270">
    <property type="entry name" value="DEAD"/>
    <property type="match status" value="1"/>
</dbReference>
<dbReference type="InterPro" id="IPR011545">
    <property type="entry name" value="DEAD/DEAH_box_helicase_dom"/>
</dbReference>
<proteinExistence type="predicted"/>
<dbReference type="SMART" id="SM00487">
    <property type="entry name" value="DEXDc"/>
    <property type="match status" value="1"/>
</dbReference>
<evidence type="ECO:0000256" key="7">
    <source>
        <dbReference type="SAM" id="MobiDB-lite"/>
    </source>
</evidence>
<evidence type="ECO:0000313" key="11">
    <source>
        <dbReference type="Proteomes" id="UP001141327"/>
    </source>
</evidence>
<comment type="caution">
    <text evidence="10">The sequence shown here is derived from an EMBL/GenBank/DDBJ whole genome shotgun (WGS) entry which is preliminary data.</text>
</comment>
<dbReference type="EMBL" id="JAPMOS010000008">
    <property type="protein sequence ID" value="KAJ4461369.1"/>
    <property type="molecule type" value="Genomic_DNA"/>
</dbReference>
<evidence type="ECO:0000313" key="10">
    <source>
        <dbReference type="EMBL" id="KAJ4461369.1"/>
    </source>
</evidence>
<name>A0ABQ8UQD0_9EUKA</name>
<dbReference type="InterPro" id="IPR001650">
    <property type="entry name" value="Helicase_C-like"/>
</dbReference>
<comment type="catalytic activity">
    <reaction evidence="6">
        <text>ATP + H2O = ADP + phosphate + H(+)</text>
        <dbReference type="Rhea" id="RHEA:13065"/>
        <dbReference type="ChEBI" id="CHEBI:15377"/>
        <dbReference type="ChEBI" id="CHEBI:15378"/>
        <dbReference type="ChEBI" id="CHEBI:30616"/>
        <dbReference type="ChEBI" id="CHEBI:43474"/>
        <dbReference type="ChEBI" id="CHEBI:456216"/>
        <dbReference type="EC" id="3.6.4.13"/>
    </reaction>
</comment>
<dbReference type="Pfam" id="PF04408">
    <property type="entry name" value="WHD_HA2"/>
    <property type="match status" value="1"/>
</dbReference>
<dbReference type="InterPro" id="IPR007502">
    <property type="entry name" value="Helicase-assoc_dom"/>
</dbReference>
<dbReference type="InterPro" id="IPR027417">
    <property type="entry name" value="P-loop_NTPase"/>
</dbReference>
<dbReference type="Pfam" id="PF00271">
    <property type="entry name" value="Helicase_C"/>
    <property type="match status" value="1"/>
</dbReference>
<feature type="compositionally biased region" description="Low complexity" evidence="7">
    <location>
        <begin position="912"/>
        <end position="922"/>
    </location>
</feature>
<keyword evidence="2" id="KW-0547">Nucleotide-binding</keyword>
<gene>
    <name evidence="10" type="ORF">PAPYR_2425</name>
</gene>
<dbReference type="InterPro" id="IPR002464">
    <property type="entry name" value="DNA/RNA_helicase_DEAH_CS"/>
</dbReference>
<organism evidence="10 11">
    <name type="scientific">Paratrimastix pyriformis</name>
    <dbReference type="NCBI Taxonomy" id="342808"/>
    <lineage>
        <taxon>Eukaryota</taxon>
        <taxon>Metamonada</taxon>
        <taxon>Preaxostyla</taxon>
        <taxon>Paratrimastigidae</taxon>
        <taxon>Paratrimastix</taxon>
    </lineage>
</organism>
<dbReference type="EC" id="3.6.4.13" evidence="1"/>
<evidence type="ECO:0000256" key="5">
    <source>
        <dbReference type="ARBA" id="ARBA00022840"/>
    </source>
</evidence>
<keyword evidence="4 10" id="KW-0347">Helicase</keyword>
<evidence type="ECO:0000256" key="4">
    <source>
        <dbReference type="ARBA" id="ARBA00022806"/>
    </source>
</evidence>
<sequence>MLAHEVEDAPKTVFFHERKGTSNKQLDKLSKKELSRIAHDLLPARQQLPIYGARDEILREVGASDNLIIVGETGSGKTTQVPQFLYDTGLYTRPTPGSSARPMIAIVQPRRVAATSIARRVASEMGVLLGEEVGYAVRFDERMHRGVTALKYLTGGMLLREALLDPLLREYSVVILDEAHERTAQSDILLGLLKRIATRRAAAPKAAPGEQQPPAGGAPPGQPEEQPSSTPLCPLKLIVMSATLDAEKFASFLGGARTLHIRGRQFPVEVFYTGTPVTDYLDAATTCVTQLHRELPPGDMLVFLTGEEEIATVTTLLQERAASFMAALSHQVDPGADGRPDEDDEDGEAGGIPEGEQDLDGADGAIPAAPRSGAQGPAPKQAPAASEEEGLIGPTTLGTTLRMAVRPIYGALPFEKQQLVFEPAPPGTRKVILATNIAETSLTISGIRYVIDTGLVKQRAFHPHTGMDSLLVSPISRDAARQRAGRAGREAPGRCYRLYTEETYQKELQEHTVPEILRCNLAAFVLQLKCMGIEDVGAFDLIDRPTEAHLAQATATLVRLGALTPQGALAEPLGRQMAAFPLDPPFAKAIIVSQHLGCTSELLSITAMLSVENVFFTPPSEDGRQRALRARAQFMAPEGDHLTLLRAFEAYAATARLDLRRPPPRALRGLTGAECLPATARTRGVAHWCREHFLNQRSLERVWAVRLQLAGYCAQLGLNPGLATTGPAATAAVSAKDQGGASLLSRDPAPILKALLSGFPTHLAHRVPNQRAQYKLTTTSEVVGLHPTSSLLATAAARQRGARKRGSSKFKDQAQLGLSSLPESVLYTEYIITTRHYLRTVSAVVPEWADEGPQGVPMPTATLADPEPAAPAAPKQEEPRGAPAAAAPRRSKSKVEVHPTLARRLPAKRRPATAALAPRPRR</sequence>
<feature type="region of interest" description="Disordered" evidence="7">
    <location>
        <begin position="330"/>
        <end position="393"/>
    </location>
</feature>
<evidence type="ECO:0000256" key="6">
    <source>
        <dbReference type="ARBA" id="ARBA00047984"/>
    </source>
</evidence>
<protein>
    <recommendedName>
        <fullName evidence="1">RNA helicase</fullName>
        <ecNumber evidence="1">3.6.4.13</ecNumber>
    </recommendedName>
</protein>
<dbReference type="SMART" id="SM00847">
    <property type="entry name" value="HA2"/>
    <property type="match status" value="1"/>
</dbReference>
<dbReference type="Gene3D" id="1.20.120.1080">
    <property type="match status" value="1"/>
</dbReference>
<feature type="domain" description="Helicase C-terminal" evidence="9">
    <location>
        <begin position="287"/>
        <end position="532"/>
    </location>
</feature>
<dbReference type="PANTHER" id="PTHR18934">
    <property type="entry name" value="ATP-DEPENDENT RNA HELICASE"/>
    <property type="match status" value="1"/>
</dbReference>
<evidence type="ECO:0000256" key="3">
    <source>
        <dbReference type="ARBA" id="ARBA00022801"/>
    </source>
</evidence>
<dbReference type="Gene3D" id="3.40.50.300">
    <property type="entry name" value="P-loop containing nucleotide triphosphate hydrolases"/>
    <property type="match status" value="2"/>
</dbReference>
<dbReference type="PANTHER" id="PTHR18934:SF118">
    <property type="entry name" value="ATP-DEPENDENT RNA HELICASE DHX33"/>
    <property type="match status" value="1"/>
</dbReference>
<dbReference type="PROSITE" id="PS00690">
    <property type="entry name" value="DEAH_ATP_HELICASE"/>
    <property type="match status" value="1"/>
</dbReference>
<dbReference type="SUPFAM" id="SSF52540">
    <property type="entry name" value="P-loop containing nucleoside triphosphate hydrolases"/>
    <property type="match status" value="1"/>
</dbReference>
<dbReference type="PROSITE" id="PS51194">
    <property type="entry name" value="HELICASE_CTER"/>
    <property type="match status" value="1"/>
</dbReference>
<dbReference type="InterPro" id="IPR048333">
    <property type="entry name" value="HA2_WH"/>
</dbReference>
<reference evidence="10" key="1">
    <citation type="journal article" date="2022" name="bioRxiv">
        <title>Genomics of Preaxostyla Flagellates Illuminates Evolutionary Transitions and the Path Towards Mitochondrial Loss.</title>
        <authorList>
            <person name="Novak L.V.F."/>
            <person name="Treitli S.C."/>
            <person name="Pyrih J."/>
            <person name="Halakuc P."/>
            <person name="Pipaliya S.V."/>
            <person name="Vacek V."/>
            <person name="Brzon O."/>
            <person name="Soukal P."/>
            <person name="Eme L."/>
            <person name="Dacks J.B."/>
            <person name="Karnkowska A."/>
            <person name="Elias M."/>
            <person name="Hampl V."/>
        </authorList>
    </citation>
    <scope>NUCLEOTIDE SEQUENCE</scope>
    <source>
        <strain evidence="10">RCP-MX</strain>
    </source>
</reference>
<evidence type="ECO:0000256" key="2">
    <source>
        <dbReference type="ARBA" id="ARBA00022741"/>
    </source>
</evidence>
<keyword evidence="5" id="KW-0067">ATP-binding</keyword>
<dbReference type="Pfam" id="PF07717">
    <property type="entry name" value="OB_NTP_bind"/>
    <property type="match status" value="1"/>
</dbReference>
<feature type="compositionally biased region" description="Low complexity" evidence="7">
    <location>
        <begin position="859"/>
        <end position="874"/>
    </location>
</feature>
<feature type="compositionally biased region" description="Low complexity" evidence="7">
    <location>
        <begin position="202"/>
        <end position="215"/>
    </location>
</feature>
<feature type="compositionally biased region" description="Low complexity" evidence="7">
    <location>
        <begin position="373"/>
        <end position="393"/>
    </location>
</feature>
<evidence type="ECO:0000259" key="9">
    <source>
        <dbReference type="PROSITE" id="PS51194"/>
    </source>
</evidence>
<feature type="domain" description="Helicase ATP-binding" evidence="8">
    <location>
        <begin position="58"/>
        <end position="262"/>
    </location>
</feature>
<dbReference type="InterPro" id="IPR014001">
    <property type="entry name" value="Helicase_ATP-bd"/>
</dbReference>
<accession>A0ABQ8UQD0</accession>
<dbReference type="InterPro" id="IPR011709">
    <property type="entry name" value="DEAD-box_helicase_OB_fold"/>
</dbReference>
<dbReference type="GO" id="GO:0004386">
    <property type="term" value="F:helicase activity"/>
    <property type="evidence" value="ECO:0007669"/>
    <property type="project" value="UniProtKB-KW"/>
</dbReference>
<evidence type="ECO:0000256" key="1">
    <source>
        <dbReference type="ARBA" id="ARBA00012552"/>
    </source>
</evidence>
<evidence type="ECO:0000259" key="8">
    <source>
        <dbReference type="PROSITE" id="PS51192"/>
    </source>
</evidence>
<keyword evidence="3" id="KW-0378">Hydrolase</keyword>
<dbReference type="SMART" id="SM00490">
    <property type="entry name" value="HELICc"/>
    <property type="match status" value="1"/>
</dbReference>
<feature type="region of interest" description="Disordered" evidence="7">
    <location>
        <begin position="852"/>
        <end position="922"/>
    </location>
</feature>